<keyword evidence="1" id="KW-0472">Membrane</keyword>
<keyword evidence="1" id="KW-0812">Transmembrane</keyword>
<feature type="transmembrane region" description="Helical" evidence="1">
    <location>
        <begin position="831"/>
        <end position="859"/>
    </location>
</feature>
<feature type="transmembrane region" description="Helical" evidence="1">
    <location>
        <begin position="199"/>
        <end position="225"/>
    </location>
</feature>
<feature type="transmembrane region" description="Helical" evidence="1">
    <location>
        <begin position="871"/>
        <end position="888"/>
    </location>
</feature>
<evidence type="ECO:0000256" key="1">
    <source>
        <dbReference type="SAM" id="Phobius"/>
    </source>
</evidence>
<feature type="transmembrane region" description="Helical" evidence="1">
    <location>
        <begin position="1189"/>
        <end position="1209"/>
    </location>
</feature>
<feature type="transmembrane region" description="Helical" evidence="1">
    <location>
        <begin position="1078"/>
        <end position="1099"/>
    </location>
</feature>
<dbReference type="RefSeq" id="WP_012642210.1">
    <property type="nucleotide sequence ID" value="NC_011959.1"/>
</dbReference>
<feature type="transmembrane region" description="Helical" evidence="1">
    <location>
        <begin position="714"/>
        <end position="730"/>
    </location>
</feature>
<feature type="transmembrane region" description="Helical" evidence="1">
    <location>
        <begin position="1052"/>
        <end position="1071"/>
    </location>
</feature>
<dbReference type="Pfam" id="PF13231">
    <property type="entry name" value="PMT_2"/>
    <property type="match status" value="1"/>
</dbReference>
<feature type="transmembrane region" description="Helical" evidence="1">
    <location>
        <begin position="119"/>
        <end position="136"/>
    </location>
</feature>
<dbReference type="InterPro" id="IPR038731">
    <property type="entry name" value="RgtA/B/C-like"/>
</dbReference>
<feature type="transmembrane region" description="Helical" evidence="1">
    <location>
        <begin position="654"/>
        <end position="673"/>
    </location>
</feature>
<feature type="domain" description="Glycosyltransferase RgtA/B/C/D-like" evidence="2">
    <location>
        <begin position="114"/>
        <end position="231"/>
    </location>
</feature>
<dbReference type="STRING" id="309801.trd_0825"/>
<feature type="transmembrane region" description="Helical" evidence="1">
    <location>
        <begin position="1114"/>
        <end position="1136"/>
    </location>
</feature>
<evidence type="ECO:0000259" key="2">
    <source>
        <dbReference type="Pfam" id="PF13231"/>
    </source>
</evidence>
<dbReference type="PANTHER" id="PTHR10790">
    <property type="entry name" value="TPR-DOMAIN CONTAINING PROTEIN"/>
    <property type="match status" value="1"/>
</dbReference>
<evidence type="ECO:0000313" key="3">
    <source>
        <dbReference type="EMBL" id="ACM05039.1"/>
    </source>
</evidence>
<dbReference type="NCBIfam" id="TIGR03662">
    <property type="entry name" value="Chlor_Arch_YYY"/>
    <property type="match status" value="1"/>
</dbReference>
<feature type="transmembrane region" description="Helical" evidence="1">
    <location>
        <begin position="932"/>
        <end position="952"/>
    </location>
</feature>
<organism evidence="3 4">
    <name type="scientific">Thermomicrobium roseum (strain ATCC 27502 / DSM 5159 / P-2)</name>
    <dbReference type="NCBI Taxonomy" id="309801"/>
    <lineage>
        <taxon>Bacteria</taxon>
        <taxon>Pseudomonadati</taxon>
        <taxon>Thermomicrobiota</taxon>
        <taxon>Thermomicrobia</taxon>
        <taxon>Thermomicrobiales</taxon>
        <taxon>Thermomicrobiaceae</taxon>
        <taxon>Thermomicrobium</taxon>
    </lineage>
</organism>
<feature type="transmembrane region" description="Helical" evidence="1">
    <location>
        <begin position="386"/>
        <end position="409"/>
    </location>
</feature>
<evidence type="ECO:0000313" key="4">
    <source>
        <dbReference type="Proteomes" id="UP000000447"/>
    </source>
</evidence>
<name>B9KZB1_THERP</name>
<proteinExistence type="predicted"/>
<dbReference type="PANTHER" id="PTHR10790:SF51">
    <property type="entry name" value="TETRATRICOPEPTIDE REPEAT PROTEIN"/>
    <property type="match status" value="1"/>
</dbReference>
<accession>B9KZB1</accession>
<dbReference type="InterPro" id="IPR018746">
    <property type="entry name" value="DUF2298"/>
</dbReference>
<dbReference type="Proteomes" id="UP000000447">
    <property type="component" value="Chromosome"/>
</dbReference>
<dbReference type="KEGG" id="tro:trd_0825"/>
<gene>
    <name evidence="3" type="ordered locus">trd_0825</name>
</gene>
<dbReference type="EMBL" id="CP001275">
    <property type="protein sequence ID" value="ACM05039.1"/>
    <property type="molecule type" value="Genomic_DNA"/>
</dbReference>
<sequence length="1485" mass="166220">MNVLSILLVLGSALLLRLHGLDWDQGYLLHPDERFQLMVAVDRIRTPERLADLFDPTRSPWNPRSAGPDGRPQAFAYGALPLYLLESISWFTDRLLHAVGIEPGTARNLYHALAFRGRFLTVLIDVVGLIFALLIARRAFGRAAASMAGLLVGLSIITIQQAHFFVVDPWATSFGIATLWATTHLAETGSRRWAALAGAFYAAALACKVSMWPLAVPIGIALVWYSSRTAFDCTRPVLSNLLRNLVTRTPWPVLLASTFIAFAVFEPYTLLDPRSTLRDIVREWEIAQGRLDVPYTRQYVGTVPIVYQIEQLFRWGLGPAFAALSALAIVRDTRKLLVEIISHRLRVSATDGHASIEGQRAFVTRLLLLSWILAYGLTAWTAETKYLRYSLPLVAPLAILVAATLSEWLERSSSRWQRAGASFAVLLVLGVTAAWAGAFSTIYRHPHTRVEASEWIVSHIPPGAVLGVEHWDDRLPLAVSDISPDQHYRFVTLALYDDRSPEEAFGYLAARLSEVDYIVLSSDRLAGSIPRLPWRYPVTSEYYRLLDQGALGFRLIYEAKRESRLGPLRLDDLEADESFTVYDHPRVRIYQKVRQLSEDELRLRFAWALQRPWYPQRDRPEACRQLLDGPAESAEVARDLGWAEEWLARDWEAIVWWVALSIAIGAVGLPLATRLGAPLPDAGLALARPLGLIVLAYPIWLAASWRILPFELPWLLLPMVSVAVLLWWRWSHRLRALVRPCAIRCAILVEGSFWFGFAFFLVLRWLYPDLWHPFFGGEKPMELAYANAIARSRWLPPYDPWLADGVQNYYYYGFFLNALQWKLSGLLPDRAFQLTVATFAGLVASLAVSLGLALVHWLVDSASSTSWRGRTLVTSLASGMGSLWWLLFAGNLDPIIQVITKRSLAIDFWQSSRAIAQAITEFPYFSFLYADLHPHLIALPFWLSLIALIMAAHAEQEAPVWDRALRWMTSVLVGSTVIVVNSWDLPLVALLLIAMTLVTIVPRRPAQLVWVVGASILALAASRLIYWPFYERFVSPVTSLRLLENGTAPDQFLVHFGLLLALPVLAVVANWSLPARSFWSLGLIAVGATAIGYAVGLMLRSNGWSQVGLSASDAWILLLLLSVFLGVPFGCSLAGFDPLRPETLWCVALLGAAVGLFGTRHLAASLLVVPTVLVSAWLVQHWRDRRAPLLGLWVVAAGIVLLMETVVIVDDLYGSPWQRMNTVFKLSFEAWPLLALSGWGLCIDRWHAQPKMRTRARTFAQLVLVGVIGISSLYLLLGTPQRLALRLPSTPQPGSLNGYAWMRGGFYFTSRGEPIGTSEDLAVIQWLRQNLSDNSVILEASIGPYRGNGSRLSSATGLPTVLGWDRHERQQRTRVIPIDRTIRLESPLGPTVDERLIAIREIYQTTDPARKRWLLYQYRVRYVVVGQVERRWRIQPGFAGATIPDEVYASPEGIAAFEPLIGNTLRVAVTFGDTVIYEVVPLSER</sequence>
<feature type="transmembrane region" description="Helical" evidence="1">
    <location>
        <begin position="1008"/>
        <end position="1029"/>
    </location>
</feature>
<feature type="transmembrane region" description="Helical" evidence="1">
    <location>
        <begin position="1165"/>
        <end position="1182"/>
    </location>
</feature>
<reference evidence="3 4" key="1">
    <citation type="journal article" date="2009" name="PLoS ONE">
        <title>Complete genome sequence of the aerobic CO-oxidizing thermophile Thermomicrobium roseum.</title>
        <authorList>
            <person name="Wu D."/>
            <person name="Raymond J."/>
            <person name="Wu M."/>
            <person name="Chatterji S."/>
            <person name="Ren Q."/>
            <person name="Graham J.E."/>
            <person name="Bryant D.A."/>
            <person name="Robb F."/>
            <person name="Colman A."/>
            <person name="Tallon L.J."/>
            <person name="Badger J.H."/>
            <person name="Madupu R."/>
            <person name="Ward N.L."/>
            <person name="Eisen J.A."/>
        </authorList>
    </citation>
    <scope>NUCLEOTIDE SEQUENCE [LARGE SCALE GENOMIC DNA]</scope>
    <source>
        <strain evidence="4">ATCC 27502 / DSM 5159 / P-2</strain>
    </source>
</reference>
<protein>
    <submittedName>
        <fullName evidence="3">Putative membrane protein</fullName>
    </submittedName>
</protein>
<keyword evidence="1" id="KW-1133">Transmembrane helix</keyword>
<dbReference type="HOGENOM" id="CLU_249441_0_0_0"/>
<feature type="transmembrane region" description="Helical" evidence="1">
    <location>
        <begin position="742"/>
        <end position="767"/>
    </location>
</feature>
<dbReference type="eggNOG" id="COG5427">
    <property type="taxonomic scope" value="Bacteria"/>
</dbReference>
<keyword evidence="4" id="KW-1185">Reference proteome</keyword>
<dbReference type="Pfam" id="PF10060">
    <property type="entry name" value="DUF2298"/>
    <property type="match status" value="1"/>
</dbReference>
<feature type="transmembrane region" description="Helical" evidence="1">
    <location>
        <begin position="148"/>
        <end position="166"/>
    </location>
</feature>
<feature type="transmembrane region" description="Helical" evidence="1">
    <location>
        <begin position="1259"/>
        <end position="1277"/>
    </location>
</feature>
<feature type="transmembrane region" description="Helical" evidence="1">
    <location>
        <begin position="1229"/>
        <end position="1247"/>
    </location>
</feature>
<feature type="transmembrane region" description="Helical" evidence="1">
    <location>
        <begin position="421"/>
        <end position="443"/>
    </location>
</feature>
<feature type="transmembrane region" description="Helical" evidence="1">
    <location>
        <begin position="362"/>
        <end position="380"/>
    </location>
</feature>
<feature type="transmembrane region" description="Helical" evidence="1">
    <location>
        <begin position="685"/>
        <end position="708"/>
    </location>
</feature>